<keyword evidence="4" id="KW-0175">Coiled coil</keyword>
<feature type="coiled-coil region" evidence="4">
    <location>
        <begin position="241"/>
        <end position="268"/>
    </location>
</feature>
<dbReference type="RefSeq" id="WP_263052555.1">
    <property type="nucleotide sequence ID" value="NZ_CP106735.1"/>
</dbReference>
<dbReference type="InterPro" id="IPR011990">
    <property type="entry name" value="TPR-like_helical_dom_sf"/>
</dbReference>
<dbReference type="Gene3D" id="1.10.10.10">
    <property type="entry name" value="Winged helix-like DNA-binding domain superfamily/Winged helix DNA-binding domain"/>
    <property type="match status" value="1"/>
</dbReference>
<dbReference type="Gene3D" id="1.25.40.10">
    <property type="entry name" value="Tetratricopeptide repeat domain"/>
    <property type="match status" value="1"/>
</dbReference>
<proteinExistence type="predicted"/>
<dbReference type="EMBL" id="CP106735">
    <property type="protein sequence ID" value="UXX80826.1"/>
    <property type="molecule type" value="Genomic_DNA"/>
</dbReference>
<evidence type="ECO:0000256" key="5">
    <source>
        <dbReference type="SAM" id="Phobius"/>
    </source>
</evidence>
<evidence type="ECO:0000256" key="4">
    <source>
        <dbReference type="SAM" id="Coils"/>
    </source>
</evidence>
<dbReference type="PANTHER" id="PTHR44688:SF16">
    <property type="entry name" value="DNA-BINDING TRANSCRIPTIONAL ACTIVATOR DEVR_DOSR"/>
    <property type="match status" value="1"/>
</dbReference>
<feature type="transmembrane region" description="Helical" evidence="5">
    <location>
        <begin position="219"/>
        <end position="240"/>
    </location>
</feature>
<dbReference type="PANTHER" id="PTHR44688">
    <property type="entry name" value="DNA-BINDING TRANSCRIPTIONAL ACTIVATOR DEVR_DOSR"/>
    <property type="match status" value="1"/>
</dbReference>
<keyword evidence="2" id="KW-0238">DNA-binding</keyword>
<sequence length="346" mass="39558">MLRSRWHCLSPGQGNANSLANRTKLVGSLFLELGQLDSAGFYLGEAAKEYERVGDQWRLASCWLDQAEWSIKMEQLGDAEEYAEQAHEFFLRNDHSEYFISSNNMRAKVYGEMHLVGKALNILVENEIKCKELGLIKSLRQNYLLQSELLDKAGEKDRASDMKNKYQLLNDSIQKLDNNEQLNRLALQVKFDKLEQENQILTQRYVAKSADLESTIFKLNGLTIGAVILLMILGIVIYLVRKKMKHKYVQLEKEVETLRQQIKLLLEGDTSGVIVDLQKLNGCLTTPLTDREFEILGHAISNLSNAQIAEQVFVSVNTVKYHLKNIYDKLGVSNRKQALEYVVQTK</sequence>
<name>A0ABY6D3U4_9BACT</name>
<evidence type="ECO:0000313" key="8">
    <source>
        <dbReference type="Proteomes" id="UP001062165"/>
    </source>
</evidence>
<dbReference type="Pfam" id="PF00196">
    <property type="entry name" value="GerE"/>
    <property type="match status" value="1"/>
</dbReference>
<dbReference type="PROSITE" id="PS50043">
    <property type="entry name" value="HTH_LUXR_2"/>
    <property type="match status" value="1"/>
</dbReference>
<dbReference type="InterPro" id="IPR000792">
    <property type="entry name" value="Tscrpt_reg_LuxR_C"/>
</dbReference>
<dbReference type="SUPFAM" id="SSF46894">
    <property type="entry name" value="C-terminal effector domain of the bipartite response regulators"/>
    <property type="match status" value="1"/>
</dbReference>
<dbReference type="CDD" id="cd06170">
    <property type="entry name" value="LuxR_C_like"/>
    <property type="match status" value="1"/>
</dbReference>
<accession>A0ABY6D3U4</accession>
<dbReference type="SUPFAM" id="SSF48452">
    <property type="entry name" value="TPR-like"/>
    <property type="match status" value="1"/>
</dbReference>
<evidence type="ECO:0000256" key="2">
    <source>
        <dbReference type="ARBA" id="ARBA00023125"/>
    </source>
</evidence>
<dbReference type="SMART" id="SM00421">
    <property type="entry name" value="HTH_LUXR"/>
    <property type="match status" value="1"/>
</dbReference>
<organism evidence="7 8">
    <name type="scientific">Reichenbachiella carrageenanivorans</name>
    <dbReference type="NCBI Taxonomy" id="2979869"/>
    <lineage>
        <taxon>Bacteria</taxon>
        <taxon>Pseudomonadati</taxon>
        <taxon>Bacteroidota</taxon>
        <taxon>Cytophagia</taxon>
        <taxon>Cytophagales</taxon>
        <taxon>Reichenbachiellaceae</taxon>
        <taxon>Reichenbachiella</taxon>
    </lineage>
</organism>
<keyword evidence="5" id="KW-0472">Membrane</keyword>
<dbReference type="PRINTS" id="PR00038">
    <property type="entry name" value="HTHLUXR"/>
</dbReference>
<dbReference type="InterPro" id="IPR016032">
    <property type="entry name" value="Sig_transdc_resp-reg_C-effctor"/>
</dbReference>
<keyword evidence="8" id="KW-1185">Reference proteome</keyword>
<keyword evidence="5" id="KW-0812">Transmembrane</keyword>
<evidence type="ECO:0000259" key="6">
    <source>
        <dbReference type="PROSITE" id="PS50043"/>
    </source>
</evidence>
<reference evidence="7" key="1">
    <citation type="submission" date="2022-10" db="EMBL/GenBank/DDBJ databases">
        <title>Comparative genomics and taxonomic characterization of three novel marine species of genus Reichenbachiella exhibiting antioxidant and polysaccharide degradation activities.</title>
        <authorList>
            <person name="Muhammad N."/>
            <person name="Lee Y.-J."/>
            <person name="Ko J."/>
            <person name="Kim S.-G."/>
        </authorList>
    </citation>
    <scope>NUCLEOTIDE SEQUENCE</scope>
    <source>
        <strain evidence="7">Wsw4-B4</strain>
    </source>
</reference>
<feature type="coiled-coil region" evidence="4">
    <location>
        <begin position="159"/>
        <end position="204"/>
    </location>
</feature>
<keyword evidence="3" id="KW-0804">Transcription</keyword>
<evidence type="ECO:0000256" key="3">
    <source>
        <dbReference type="ARBA" id="ARBA00023163"/>
    </source>
</evidence>
<keyword evidence="1" id="KW-0805">Transcription regulation</keyword>
<feature type="domain" description="HTH luxR-type" evidence="6">
    <location>
        <begin position="281"/>
        <end position="346"/>
    </location>
</feature>
<evidence type="ECO:0000313" key="7">
    <source>
        <dbReference type="EMBL" id="UXX80826.1"/>
    </source>
</evidence>
<evidence type="ECO:0000256" key="1">
    <source>
        <dbReference type="ARBA" id="ARBA00023015"/>
    </source>
</evidence>
<dbReference type="Proteomes" id="UP001062165">
    <property type="component" value="Chromosome"/>
</dbReference>
<dbReference type="InterPro" id="IPR036388">
    <property type="entry name" value="WH-like_DNA-bd_sf"/>
</dbReference>
<keyword evidence="5" id="KW-1133">Transmembrane helix</keyword>
<protein>
    <submittedName>
        <fullName evidence="7">LuxR C-terminal-related transcriptional regulator</fullName>
    </submittedName>
</protein>
<gene>
    <name evidence="7" type="ORF">N7E81_06900</name>
</gene>